<comment type="caution">
    <text evidence="3">The sequence shown here is derived from an EMBL/GenBank/DDBJ whole genome shotgun (WGS) entry which is preliminary data.</text>
</comment>
<evidence type="ECO:0000313" key="4">
    <source>
        <dbReference type="Proteomes" id="UP000521872"/>
    </source>
</evidence>
<feature type="transmembrane region" description="Helical" evidence="2">
    <location>
        <begin position="190"/>
        <end position="212"/>
    </location>
</feature>
<feature type="region of interest" description="Disordered" evidence="1">
    <location>
        <begin position="120"/>
        <end position="142"/>
    </location>
</feature>
<feature type="transmembrane region" description="Helical" evidence="2">
    <location>
        <begin position="267"/>
        <end position="285"/>
    </location>
</feature>
<organism evidence="3 4">
    <name type="scientific">Agrocybe pediades</name>
    <dbReference type="NCBI Taxonomy" id="84607"/>
    <lineage>
        <taxon>Eukaryota</taxon>
        <taxon>Fungi</taxon>
        <taxon>Dikarya</taxon>
        <taxon>Basidiomycota</taxon>
        <taxon>Agaricomycotina</taxon>
        <taxon>Agaricomycetes</taxon>
        <taxon>Agaricomycetidae</taxon>
        <taxon>Agaricales</taxon>
        <taxon>Agaricineae</taxon>
        <taxon>Strophariaceae</taxon>
        <taxon>Agrocybe</taxon>
    </lineage>
</organism>
<keyword evidence="2" id="KW-0812">Transmembrane</keyword>
<protein>
    <submittedName>
        <fullName evidence="3">Uncharacterized protein</fullName>
    </submittedName>
</protein>
<dbReference type="EMBL" id="JAACJL010000015">
    <property type="protein sequence ID" value="KAF4621222.1"/>
    <property type="molecule type" value="Genomic_DNA"/>
</dbReference>
<evidence type="ECO:0000313" key="3">
    <source>
        <dbReference type="EMBL" id="KAF4621222.1"/>
    </source>
</evidence>
<evidence type="ECO:0000256" key="1">
    <source>
        <dbReference type="SAM" id="MobiDB-lite"/>
    </source>
</evidence>
<evidence type="ECO:0000256" key="2">
    <source>
        <dbReference type="SAM" id="Phobius"/>
    </source>
</evidence>
<sequence length="324" mass="35849">MVNFPAPIGGTVLPSDFAPSILFAVLYGLLLPLFTYRMYARRSRTLVLLGSGFLLIERIVFYGLRASQAHNDSKRFSGSLVTYMQVSYGLSYINIANDSIAYIRCLLVNPTFGSDNYKDSPAGHTKGGVCKPPPEGTPDQPRLRSWFRRLTGLLRVIFLASIIPAIVANTHYSNIFGNQSKADQTASLRYASAAVALAMCFVLIGIIAWSVFKYPARSVSRRSAGIASLIIALMMVIAIYRLAVMHVRTTSLAEPTPLDTPAGKAEFYVFHVLPEWSVLCLLYMINVRKTFSTGFAGDWRVRDKKEEADEEMNNLAGNKKPQEG</sequence>
<feature type="transmembrane region" description="Helical" evidence="2">
    <location>
        <begin position="224"/>
        <end position="247"/>
    </location>
</feature>
<dbReference type="Proteomes" id="UP000521872">
    <property type="component" value="Unassembled WGS sequence"/>
</dbReference>
<feature type="transmembrane region" description="Helical" evidence="2">
    <location>
        <begin position="20"/>
        <end position="39"/>
    </location>
</feature>
<feature type="transmembrane region" description="Helical" evidence="2">
    <location>
        <begin position="152"/>
        <end position="170"/>
    </location>
</feature>
<proteinExistence type="predicted"/>
<keyword evidence="2" id="KW-1133">Transmembrane helix</keyword>
<gene>
    <name evidence="3" type="ORF">D9613_000243</name>
</gene>
<keyword evidence="2" id="KW-0472">Membrane</keyword>
<reference evidence="3 4" key="1">
    <citation type="submission" date="2019-12" db="EMBL/GenBank/DDBJ databases">
        <authorList>
            <person name="Floudas D."/>
            <person name="Bentzer J."/>
            <person name="Ahren D."/>
            <person name="Johansson T."/>
            <person name="Persson P."/>
            <person name="Tunlid A."/>
        </authorList>
    </citation>
    <scope>NUCLEOTIDE SEQUENCE [LARGE SCALE GENOMIC DNA]</scope>
    <source>
        <strain evidence="3 4">CBS 102.39</strain>
    </source>
</reference>
<accession>A0A8H4VT60</accession>
<keyword evidence="4" id="KW-1185">Reference proteome</keyword>
<name>A0A8H4VT60_9AGAR</name>
<dbReference type="AlphaFoldDB" id="A0A8H4VT60"/>